<reference evidence="1 2" key="1">
    <citation type="submission" date="2024-11" db="EMBL/GenBank/DDBJ databases">
        <title>Chromosome-level genome assembly of Eucalyptus globulus Labill. provides insights into its genome evolution.</title>
        <authorList>
            <person name="Li X."/>
        </authorList>
    </citation>
    <scope>NUCLEOTIDE SEQUENCE [LARGE SCALE GENOMIC DNA]</scope>
    <source>
        <strain evidence="1">CL2024</strain>
        <tissue evidence="1">Fresh tender leaves</tissue>
    </source>
</reference>
<protein>
    <submittedName>
        <fullName evidence="1">Uncharacterized protein</fullName>
    </submittedName>
</protein>
<name>A0ABD3J8E3_EUCGL</name>
<comment type="caution">
    <text evidence="1">The sequence shown here is derived from an EMBL/GenBank/DDBJ whole genome shotgun (WGS) entry which is preliminary data.</text>
</comment>
<dbReference type="EMBL" id="JBJKBG010000009">
    <property type="protein sequence ID" value="KAL3721838.1"/>
    <property type="molecule type" value="Genomic_DNA"/>
</dbReference>
<dbReference type="AlphaFoldDB" id="A0ABD3J8E3"/>
<organism evidence="1 2">
    <name type="scientific">Eucalyptus globulus</name>
    <name type="common">Tasmanian blue gum</name>
    <dbReference type="NCBI Taxonomy" id="34317"/>
    <lineage>
        <taxon>Eukaryota</taxon>
        <taxon>Viridiplantae</taxon>
        <taxon>Streptophyta</taxon>
        <taxon>Embryophyta</taxon>
        <taxon>Tracheophyta</taxon>
        <taxon>Spermatophyta</taxon>
        <taxon>Magnoliopsida</taxon>
        <taxon>eudicotyledons</taxon>
        <taxon>Gunneridae</taxon>
        <taxon>Pentapetalae</taxon>
        <taxon>rosids</taxon>
        <taxon>malvids</taxon>
        <taxon>Myrtales</taxon>
        <taxon>Myrtaceae</taxon>
        <taxon>Myrtoideae</taxon>
        <taxon>Eucalypteae</taxon>
        <taxon>Eucalyptus</taxon>
    </lineage>
</organism>
<dbReference type="Proteomes" id="UP001634007">
    <property type="component" value="Unassembled WGS sequence"/>
</dbReference>
<gene>
    <name evidence="1" type="ORF">ACJRO7_034217</name>
</gene>
<evidence type="ECO:0000313" key="2">
    <source>
        <dbReference type="Proteomes" id="UP001634007"/>
    </source>
</evidence>
<sequence length="109" mass="11785">MWKHTSGGVSIASYLQAWLSGRGAGARRGHVPRQVRTRCSSLELQCRISLDDASPQGHQEGAKSAKDRRRCQEKASEFVGRSLELAAGGRCECWWSAEAGHGSGSARDS</sequence>
<proteinExistence type="predicted"/>
<evidence type="ECO:0000313" key="1">
    <source>
        <dbReference type="EMBL" id="KAL3721838.1"/>
    </source>
</evidence>
<keyword evidence="2" id="KW-1185">Reference proteome</keyword>
<accession>A0ABD3J8E3</accession>